<dbReference type="OrthoDB" id="9796839at2"/>
<evidence type="ECO:0000313" key="5">
    <source>
        <dbReference type="EMBL" id="OWW18654.1"/>
    </source>
</evidence>
<dbReference type="GO" id="GO:0003841">
    <property type="term" value="F:1-acylglycerol-3-phosphate O-acyltransferase activity"/>
    <property type="evidence" value="ECO:0007669"/>
    <property type="project" value="TreeGrafter"/>
</dbReference>
<reference evidence="5 6" key="1">
    <citation type="submission" date="2016-02" db="EMBL/GenBank/DDBJ databases">
        <authorList>
            <person name="Wen L."/>
            <person name="He K."/>
            <person name="Yang H."/>
        </authorList>
    </citation>
    <scope>NUCLEOTIDE SEQUENCE [LARGE SCALE GENOMIC DNA]</scope>
    <source>
        <strain evidence="5 6">TSA40</strain>
    </source>
</reference>
<feature type="domain" description="Phospholipid/glycerol acyltransferase" evidence="4">
    <location>
        <begin position="41"/>
        <end position="157"/>
    </location>
</feature>
<dbReference type="RefSeq" id="WP_088710059.1">
    <property type="nucleotide sequence ID" value="NZ_LSTO01000002.1"/>
</dbReference>
<gene>
    <name evidence="5" type="ORF">AYR66_03495</name>
</gene>
<dbReference type="InterPro" id="IPR002123">
    <property type="entry name" value="Plipid/glycerol_acylTrfase"/>
</dbReference>
<dbReference type="SMART" id="SM00563">
    <property type="entry name" value="PlsC"/>
    <property type="match status" value="1"/>
</dbReference>
<proteinExistence type="predicted"/>
<keyword evidence="2" id="KW-0808">Transferase</keyword>
<comment type="caution">
    <text evidence="5">The sequence shown here is derived from an EMBL/GenBank/DDBJ whole genome shotgun (WGS) entry which is preliminary data.</text>
</comment>
<protein>
    <recommendedName>
        <fullName evidence="4">Phospholipid/glycerol acyltransferase domain-containing protein</fullName>
    </recommendedName>
</protein>
<comment type="pathway">
    <text evidence="1">Lipid metabolism.</text>
</comment>
<keyword evidence="3" id="KW-0012">Acyltransferase</keyword>
<organism evidence="5 6">
    <name type="scientific">Noviherbaspirillum denitrificans</name>
    <dbReference type="NCBI Taxonomy" id="1968433"/>
    <lineage>
        <taxon>Bacteria</taxon>
        <taxon>Pseudomonadati</taxon>
        <taxon>Pseudomonadota</taxon>
        <taxon>Betaproteobacteria</taxon>
        <taxon>Burkholderiales</taxon>
        <taxon>Oxalobacteraceae</taxon>
        <taxon>Noviherbaspirillum</taxon>
    </lineage>
</organism>
<dbReference type="PANTHER" id="PTHR10434">
    <property type="entry name" value="1-ACYL-SN-GLYCEROL-3-PHOSPHATE ACYLTRANSFERASE"/>
    <property type="match status" value="1"/>
</dbReference>
<dbReference type="SUPFAM" id="SSF69593">
    <property type="entry name" value="Glycerol-3-phosphate (1)-acyltransferase"/>
    <property type="match status" value="1"/>
</dbReference>
<dbReference type="GO" id="GO:0006654">
    <property type="term" value="P:phosphatidic acid biosynthetic process"/>
    <property type="evidence" value="ECO:0007669"/>
    <property type="project" value="TreeGrafter"/>
</dbReference>
<keyword evidence="6" id="KW-1185">Reference proteome</keyword>
<evidence type="ECO:0000259" key="4">
    <source>
        <dbReference type="SMART" id="SM00563"/>
    </source>
</evidence>
<evidence type="ECO:0000256" key="1">
    <source>
        <dbReference type="ARBA" id="ARBA00005189"/>
    </source>
</evidence>
<name>A0A254T7N0_9BURK</name>
<dbReference type="Proteomes" id="UP000197535">
    <property type="component" value="Unassembled WGS sequence"/>
</dbReference>
<sequence>MPDHFLTTSNVATRRQRFAVRALALFGWRVNFAPLPGPRGVVIVYPHTSNWDFIIGLLAKWAIGVRFRWLGKEALFKGACGALLGPLFRAWGGEPIERGTNTGAIERLAGRIRAADEFWLALAPEGTRKYRDSWRSGFYHIALTAGVPLGMACIDYRIKEIRLVDYATLTGETEADLGMIRDAYQSGRGLKHECAAPIVFSNAATTPSGSARRNA</sequence>
<evidence type="ECO:0000256" key="2">
    <source>
        <dbReference type="ARBA" id="ARBA00022679"/>
    </source>
</evidence>
<evidence type="ECO:0000313" key="6">
    <source>
        <dbReference type="Proteomes" id="UP000197535"/>
    </source>
</evidence>
<evidence type="ECO:0000256" key="3">
    <source>
        <dbReference type="ARBA" id="ARBA00023315"/>
    </source>
</evidence>
<dbReference type="AlphaFoldDB" id="A0A254T7N0"/>
<dbReference type="PANTHER" id="PTHR10434:SF9">
    <property type="entry name" value="PHOSPHOLIPID_GLYCEROL ACYLTRANSFERASE DOMAIN-CONTAINING PROTEIN"/>
    <property type="match status" value="1"/>
</dbReference>
<dbReference type="EMBL" id="LSTO01000002">
    <property type="protein sequence ID" value="OWW18654.1"/>
    <property type="molecule type" value="Genomic_DNA"/>
</dbReference>
<dbReference type="Pfam" id="PF01553">
    <property type="entry name" value="Acyltransferase"/>
    <property type="match status" value="1"/>
</dbReference>
<accession>A0A254T7N0</accession>